<keyword evidence="2" id="KW-0472">Membrane</keyword>
<dbReference type="RefSeq" id="WP_027850011.1">
    <property type="nucleotide sequence ID" value="NZ_BSOR01000016.1"/>
</dbReference>
<gene>
    <name evidence="3" type="primary">pilN</name>
    <name evidence="3" type="ORF">GCM10007878_11290</name>
</gene>
<accession>A0ABQ5ZUM1</accession>
<keyword evidence="2" id="KW-0812">Transmembrane</keyword>
<dbReference type="PANTHER" id="PTHR40278:SF2">
    <property type="entry name" value="TYPE IV PILUS INNER MEMBRANE COMPONENT PILN"/>
    <property type="match status" value="1"/>
</dbReference>
<keyword evidence="1" id="KW-0175">Coiled coil</keyword>
<dbReference type="Proteomes" id="UP001156682">
    <property type="component" value="Unassembled WGS sequence"/>
</dbReference>
<evidence type="ECO:0000313" key="3">
    <source>
        <dbReference type="EMBL" id="GLR63694.1"/>
    </source>
</evidence>
<dbReference type="EMBL" id="BSOR01000016">
    <property type="protein sequence ID" value="GLR63694.1"/>
    <property type="molecule type" value="Genomic_DNA"/>
</dbReference>
<dbReference type="InterPro" id="IPR007813">
    <property type="entry name" value="PilN"/>
</dbReference>
<protein>
    <submittedName>
        <fullName evidence="3">Pilus assembly protein PilN</fullName>
    </submittedName>
</protein>
<sequence length="183" mass="20988">MNLNTGINLRPWREERRQKQQQTFTQLSLLALVVGLLISVLLWQSTTASIAVIQDENQLIKNRMTKLDAEIREVANLREKRQQLLNRIGVIQKLQDNRSVTVEIMDQLASSINNGVYLTEIERDKNQILIEGSASPSQAVAAWMRNLKEQPRFSEPVLRSLTTDDQSSLTHFNLLLPLRDSKQ</sequence>
<comment type="caution">
    <text evidence="3">The sequence shown here is derived from an EMBL/GenBank/DDBJ whole genome shotgun (WGS) entry which is preliminary data.</text>
</comment>
<organism evidence="3 4">
    <name type="scientific">Marinospirillum insulare</name>
    <dbReference type="NCBI Taxonomy" id="217169"/>
    <lineage>
        <taxon>Bacteria</taxon>
        <taxon>Pseudomonadati</taxon>
        <taxon>Pseudomonadota</taxon>
        <taxon>Gammaproteobacteria</taxon>
        <taxon>Oceanospirillales</taxon>
        <taxon>Oceanospirillaceae</taxon>
        <taxon>Marinospirillum</taxon>
    </lineage>
</organism>
<feature type="transmembrane region" description="Helical" evidence="2">
    <location>
        <begin position="23"/>
        <end position="43"/>
    </location>
</feature>
<evidence type="ECO:0000256" key="2">
    <source>
        <dbReference type="SAM" id="Phobius"/>
    </source>
</evidence>
<evidence type="ECO:0000256" key="1">
    <source>
        <dbReference type="SAM" id="Coils"/>
    </source>
</evidence>
<name>A0ABQ5ZUM1_9GAMM</name>
<keyword evidence="2" id="KW-1133">Transmembrane helix</keyword>
<dbReference type="PANTHER" id="PTHR40278">
    <property type="entry name" value="DNA UTILIZATION PROTEIN HOFN"/>
    <property type="match status" value="1"/>
</dbReference>
<evidence type="ECO:0000313" key="4">
    <source>
        <dbReference type="Proteomes" id="UP001156682"/>
    </source>
</evidence>
<keyword evidence="4" id="KW-1185">Reference proteome</keyword>
<dbReference type="Pfam" id="PF05137">
    <property type="entry name" value="PilN"/>
    <property type="match status" value="1"/>
</dbReference>
<feature type="coiled-coil region" evidence="1">
    <location>
        <begin position="50"/>
        <end position="94"/>
    </location>
</feature>
<proteinExistence type="predicted"/>
<dbReference type="InterPro" id="IPR052534">
    <property type="entry name" value="Extracell_DNA_Util/SecSys_Comp"/>
</dbReference>
<reference evidence="4" key="1">
    <citation type="journal article" date="2019" name="Int. J. Syst. Evol. Microbiol.">
        <title>The Global Catalogue of Microorganisms (GCM) 10K type strain sequencing project: providing services to taxonomists for standard genome sequencing and annotation.</title>
        <authorList>
            <consortium name="The Broad Institute Genomics Platform"/>
            <consortium name="The Broad Institute Genome Sequencing Center for Infectious Disease"/>
            <person name="Wu L."/>
            <person name="Ma J."/>
        </authorList>
    </citation>
    <scope>NUCLEOTIDE SEQUENCE [LARGE SCALE GENOMIC DNA]</scope>
    <source>
        <strain evidence="4">NBRC 100033</strain>
    </source>
</reference>